<reference evidence="2 3" key="1">
    <citation type="journal article" date="2019" name="Sci. Rep.">
        <title>Orb-weaving spider Araneus ventricosus genome elucidates the spidroin gene catalogue.</title>
        <authorList>
            <person name="Kono N."/>
            <person name="Nakamura H."/>
            <person name="Ohtoshi R."/>
            <person name="Moran D.A.P."/>
            <person name="Shinohara A."/>
            <person name="Yoshida Y."/>
            <person name="Fujiwara M."/>
            <person name="Mori M."/>
            <person name="Tomita M."/>
            <person name="Arakawa K."/>
        </authorList>
    </citation>
    <scope>NUCLEOTIDE SEQUENCE [LARGE SCALE GENOMIC DNA]</scope>
</reference>
<comment type="caution">
    <text evidence="2">The sequence shown here is derived from an EMBL/GenBank/DDBJ whole genome shotgun (WGS) entry which is preliminary data.</text>
</comment>
<dbReference type="EMBL" id="BGPR01232661">
    <property type="protein sequence ID" value="GBL81211.1"/>
    <property type="molecule type" value="Genomic_DNA"/>
</dbReference>
<sequence length="71" mass="8120">MSSINMEKYLSADNDLLVFAGVIEEDILSEITGEMENDDDTNPSEFLLTPQEAPRSVQSLWTFFQSFRPQM</sequence>
<proteinExistence type="predicted"/>
<dbReference type="EMBL" id="BGPR01232610">
    <property type="protein sequence ID" value="GBL81040.1"/>
    <property type="molecule type" value="Genomic_DNA"/>
</dbReference>
<evidence type="ECO:0000313" key="2">
    <source>
        <dbReference type="EMBL" id="GBL81211.1"/>
    </source>
</evidence>
<keyword evidence="3" id="KW-1185">Reference proteome</keyword>
<protein>
    <submittedName>
        <fullName evidence="2">Uncharacterized protein</fullName>
    </submittedName>
</protein>
<evidence type="ECO:0000313" key="3">
    <source>
        <dbReference type="Proteomes" id="UP000499080"/>
    </source>
</evidence>
<accession>A0A4Y2AMT1</accession>
<organism evidence="2 3">
    <name type="scientific">Araneus ventricosus</name>
    <name type="common">Orbweaver spider</name>
    <name type="synonym">Epeira ventricosa</name>
    <dbReference type="NCBI Taxonomy" id="182803"/>
    <lineage>
        <taxon>Eukaryota</taxon>
        <taxon>Metazoa</taxon>
        <taxon>Ecdysozoa</taxon>
        <taxon>Arthropoda</taxon>
        <taxon>Chelicerata</taxon>
        <taxon>Arachnida</taxon>
        <taxon>Araneae</taxon>
        <taxon>Araneomorphae</taxon>
        <taxon>Entelegynae</taxon>
        <taxon>Araneoidea</taxon>
        <taxon>Araneidae</taxon>
        <taxon>Araneus</taxon>
    </lineage>
</organism>
<dbReference type="AlphaFoldDB" id="A0A4Y2AMT1"/>
<evidence type="ECO:0000313" key="1">
    <source>
        <dbReference type="EMBL" id="GBL81040.1"/>
    </source>
</evidence>
<gene>
    <name evidence="1" type="ORF">AVEN_17153_1</name>
    <name evidence="2" type="ORF">AVEN_218891_1</name>
</gene>
<dbReference type="Proteomes" id="UP000499080">
    <property type="component" value="Unassembled WGS sequence"/>
</dbReference>
<feature type="non-terminal residue" evidence="2">
    <location>
        <position position="71"/>
    </location>
</feature>
<name>A0A4Y2AMT1_ARAVE</name>